<protein>
    <recommendedName>
        <fullName evidence="3">Lipoprotein</fullName>
    </recommendedName>
</protein>
<evidence type="ECO:0008006" key="3">
    <source>
        <dbReference type="Google" id="ProtNLM"/>
    </source>
</evidence>
<dbReference type="RefSeq" id="WP_166150374.1">
    <property type="nucleotide sequence ID" value="NZ_JAANYN010000011.1"/>
</dbReference>
<dbReference type="EMBL" id="JAANYN010000011">
    <property type="protein sequence ID" value="NHE59214.1"/>
    <property type="molecule type" value="Genomic_DNA"/>
</dbReference>
<dbReference type="Proteomes" id="UP000649799">
    <property type="component" value="Unassembled WGS sequence"/>
</dbReference>
<organism evidence="1 2">
    <name type="scientific">Cyclobacterium plantarum</name>
    <dbReference type="NCBI Taxonomy" id="2716263"/>
    <lineage>
        <taxon>Bacteria</taxon>
        <taxon>Pseudomonadati</taxon>
        <taxon>Bacteroidota</taxon>
        <taxon>Cytophagia</taxon>
        <taxon>Cytophagales</taxon>
        <taxon>Cyclobacteriaceae</taxon>
        <taxon>Cyclobacterium</taxon>
    </lineage>
</organism>
<evidence type="ECO:0000313" key="1">
    <source>
        <dbReference type="EMBL" id="NHE59214.1"/>
    </source>
</evidence>
<sequence>MNTLAMYPFLRIYWGLILFILVSCEKFDDLSNPVLNRYEVPAEVLEEVFTADIPQNLRNVDNFFDRIKEQGMVIHEGNQPPYMVGPTGAGVLKFTIANNCIYDDKNPNNEGFSYGKYEELIQVYSDQNQDNFLADIAYTSIFNPDYPEFQRGLDSGSATGYVSGNQNRDFTIFLKITNGKYDAVNYSAIWIISGTYVLMDRKSELTNVTKCMVMLEKSEDPEDKVADRGTVRIFRDDAPQWSP</sequence>
<comment type="caution">
    <text evidence="1">The sequence shown here is derived from an EMBL/GenBank/DDBJ whole genome shotgun (WGS) entry which is preliminary data.</text>
</comment>
<proteinExistence type="predicted"/>
<evidence type="ECO:0000313" key="2">
    <source>
        <dbReference type="Proteomes" id="UP000649799"/>
    </source>
</evidence>
<reference evidence="1 2" key="1">
    <citation type="submission" date="2020-03" db="EMBL/GenBank/DDBJ databases">
        <title>Cyclobacterium plantarum sp. nov., a marine bacterium isolated from a coastal-marine wetland.</title>
        <authorList>
            <person name="Sanchez-Porro C."/>
            <person name="Ventosa A."/>
            <person name="Amoozegar M."/>
        </authorList>
    </citation>
    <scope>NUCLEOTIDE SEQUENCE [LARGE SCALE GENOMIC DNA]</scope>
    <source>
        <strain evidence="1 2">GBPx2</strain>
    </source>
</reference>
<accession>A0ABX0HBY7</accession>
<keyword evidence="2" id="KW-1185">Reference proteome</keyword>
<gene>
    <name evidence="1" type="ORF">G9Q97_20585</name>
</gene>
<name>A0ABX0HBY7_9BACT</name>